<accession>A0A0E9TM64</accession>
<dbReference type="AlphaFoldDB" id="A0A0E9TM64"/>
<reference evidence="1" key="1">
    <citation type="submission" date="2014-11" db="EMBL/GenBank/DDBJ databases">
        <authorList>
            <person name="Amaro Gonzalez C."/>
        </authorList>
    </citation>
    <scope>NUCLEOTIDE SEQUENCE</scope>
</reference>
<dbReference type="EMBL" id="GBXM01054015">
    <property type="protein sequence ID" value="JAH54562.1"/>
    <property type="molecule type" value="Transcribed_RNA"/>
</dbReference>
<reference evidence="1" key="2">
    <citation type="journal article" date="2015" name="Fish Shellfish Immunol.">
        <title>Early steps in the European eel (Anguilla anguilla)-Vibrio vulnificus interaction in the gills: Role of the RtxA13 toxin.</title>
        <authorList>
            <person name="Callol A."/>
            <person name="Pajuelo D."/>
            <person name="Ebbesson L."/>
            <person name="Teles M."/>
            <person name="MacKenzie S."/>
            <person name="Amaro C."/>
        </authorList>
    </citation>
    <scope>NUCLEOTIDE SEQUENCE</scope>
</reference>
<evidence type="ECO:0000313" key="1">
    <source>
        <dbReference type="EMBL" id="JAH54562.1"/>
    </source>
</evidence>
<sequence length="25" mass="2749">MANAALMLRKFVMAVDVQTRGVQQA</sequence>
<organism evidence="1">
    <name type="scientific">Anguilla anguilla</name>
    <name type="common">European freshwater eel</name>
    <name type="synonym">Muraena anguilla</name>
    <dbReference type="NCBI Taxonomy" id="7936"/>
    <lineage>
        <taxon>Eukaryota</taxon>
        <taxon>Metazoa</taxon>
        <taxon>Chordata</taxon>
        <taxon>Craniata</taxon>
        <taxon>Vertebrata</taxon>
        <taxon>Euteleostomi</taxon>
        <taxon>Actinopterygii</taxon>
        <taxon>Neopterygii</taxon>
        <taxon>Teleostei</taxon>
        <taxon>Anguilliformes</taxon>
        <taxon>Anguillidae</taxon>
        <taxon>Anguilla</taxon>
    </lineage>
</organism>
<proteinExistence type="predicted"/>
<name>A0A0E9TM64_ANGAN</name>
<protein>
    <submittedName>
        <fullName evidence="1">Uncharacterized protein</fullName>
    </submittedName>
</protein>